<keyword evidence="3" id="KW-1185">Reference proteome</keyword>
<evidence type="ECO:0000313" key="2">
    <source>
        <dbReference type="EMBL" id="RBL92387.1"/>
    </source>
</evidence>
<name>A0A365Y1A9_9BACT</name>
<dbReference type="OrthoDB" id="792939at2"/>
<dbReference type="InterPro" id="IPR014710">
    <property type="entry name" value="RmlC-like_jellyroll"/>
</dbReference>
<dbReference type="Pfam" id="PF00027">
    <property type="entry name" value="cNMP_binding"/>
    <property type="match status" value="1"/>
</dbReference>
<dbReference type="SUPFAM" id="SSF51206">
    <property type="entry name" value="cAMP-binding domain-like"/>
    <property type="match status" value="1"/>
</dbReference>
<sequence>MKKTGILESPASEENDELLLKCFKDHFNFTIDDLSSIRTHFNFYNKKKKDFLVREGYTSTNYFLILEGYVRVFYRTENGEEVTIDMLSKGEFASSMYSILKGAPSFEDIQCLTDCLVCKISEASFEALAAENPAWIQLGMRSLKAALLKKEERILTFGKLQGKERYMKLMAERPDIIKNVPLQYIASYIGVKPESLSRIRR</sequence>
<feature type="domain" description="Cyclic nucleotide-binding" evidence="1">
    <location>
        <begin position="44"/>
        <end position="128"/>
    </location>
</feature>
<proteinExistence type="predicted"/>
<evidence type="ECO:0000259" key="1">
    <source>
        <dbReference type="PROSITE" id="PS50042"/>
    </source>
</evidence>
<comment type="caution">
    <text evidence="2">The sequence shown here is derived from an EMBL/GenBank/DDBJ whole genome shotgun (WGS) entry which is preliminary data.</text>
</comment>
<protein>
    <recommendedName>
        <fullName evidence="1">Cyclic nucleotide-binding domain-containing protein</fullName>
    </recommendedName>
</protein>
<dbReference type="RefSeq" id="WP_113614988.1">
    <property type="nucleotide sequence ID" value="NZ_QFFJ01000001.1"/>
</dbReference>
<accession>A0A365Y1A9</accession>
<dbReference type="AlphaFoldDB" id="A0A365Y1A9"/>
<dbReference type="InterPro" id="IPR000595">
    <property type="entry name" value="cNMP-bd_dom"/>
</dbReference>
<dbReference type="Proteomes" id="UP000253410">
    <property type="component" value="Unassembled WGS sequence"/>
</dbReference>
<gene>
    <name evidence="2" type="ORF">DF182_07310</name>
</gene>
<dbReference type="EMBL" id="QFFJ01000001">
    <property type="protein sequence ID" value="RBL92387.1"/>
    <property type="molecule type" value="Genomic_DNA"/>
</dbReference>
<dbReference type="CDD" id="cd00038">
    <property type="entry name" value="CAP_ED"/>
    <property type="match status" value="1"/>
</dbReference>
<dbReference type="Gene3D" id="2.60.120.10">
    <property type="entry name" value="Jelly Rolls"/>
    <property type="match status" value="1"/>
</dbReference>
<dbReference type="InterPro" id="IPR018490">
    <property type="entry name" value="cNMP-bd_dom_sf"/>
</dbReference>
<evidence type="ECO:0000313" key="3">
    <source>
        <dbReference type="Proteomes" id="UP000253410"/>
    </source>
</evidence>
<organism evidence="2 3">
    <name type="scientific">Chitinophaga flava</name>
    <dbReference type="NCBI Taxonomy" id="2259036"/>
    <lineage>
        <taxon>Bacteria</taxon>
        <taxon>Pseudomonadati</taxon>
        <taxon>Bacteroidota</taxon>
        <taxon>Chitinophagia</taxon>
        <taxon>Chitinophagales</taxon>
        <taxon>Chitinophagaceae</taxon>
        <taxon>Chitinophaga</taxon>
    </lineage>
</organism>
<reference evidence="2 3" key="1">
    <citation type="submission" date="2018-05" db="EMBL/GenBank/DDBJ databases">
        <title>Chitinophaga sp. K3CV102501T nov., isolated from isolated from a monsoon evergreen broad-leaved forest soil.</title>
        <authorList>
            <person name="Lv Y."/>
        </authorList>
    </citation>
    <scope>NUCLEOTIDE SEQUENCE [LARGE SCALE GENOMIC DNA]</scope>
    <source>
        <strain evidence="2 3">GDMCC 1.1325</strain>
    </source>
</reference>
<dbReference type="PROSITE" id="PS50042">
    <property type="entry name" value="CNMP_BINDING_3"/>
    <property type="match status" value="1"/>
</dbReference>